<dbReference type="InterPro" id="IPR036291">
    <property type="entry name" value="NAD(P)-bd_dom_sf"/>
</dbReference>
<dbReference type="Proteomes" id="UP000467105">
    <property type="component" value="Chromosome"/>
</dbReference>
<dbReference type="InterPro" id="IPR002347">
    <property type="entry name" value="SDR_fam"/>
</dbReference>
<proteinExistence type="predicted"/>
<dbReference type="OrthoDB" id="4350228at2"/>
<dbReference type="RefSeq" id="WP_085268177.1">
    <property type="nucleotide sequence ID" value="NZ_AP022614.1"/>
</dbReference>
<reference evidence="1 2" key="1">
    <citation type="journal article" date="2019" name="Emerg. Microbes Infect.">
        <title>Comprehensive subspecies identification of 175 nontuberculous mycobacteria species based on 7547 genomic profiles.</title>
        <authorList>
            <person name="Matsumoto Y."/>
            <person name="Kinjo T."/>
            <person name="Motooka D."/>
            <person name="Nabeya D."/>
            <person name="Jung N."/>
            <person name="Uechi K."/>
            <person name="Horii T."/>
            <person name="Iida T."/>
            <person name="Fujita J."/>
            <person name="Nakamura S."/>
        </authorList>
    </citation>
    <scope>NUCLEOTIDE SEQUENCE [LARGE SCALE GENOMIC DNA]</scope>
    <source>
        <strain evidence="1 2">JCM 14742</strain>
    </source>
</reference>
<protein>
    <submittedName>
        <fullName evidence="1">Uncharacterized protein</fullName>
    </submittedName>
</protein>
<dbReference type="Pfam" id="PF00106">
    <property type="entry name" value="adh_short"/>
    <property type="match status" value="1"/>
</dbReference>
<sequence length="83" mass="9013">MVDRGWGRIANIGSLASLLVATPSETTYSGIKALVLRFSETIDAEFRDAGIRCTVSLPGATEPKSSVRQMDWVVSNKIEFSAH</sequence>
<evidence type="ECO:0000313" key="2">
    <source>
        <dbReference type="Proteomes" id="UP000467105"/>
    </source>
</evidence>
<evidence type="ECO:0000313" key="1">
    <source>
        <dbReference type="EMBL" id="BBZ43372.1"/>
    </source>
</evidence>
<gene>
    <name evidence="1" type="ORF">MPRM_06530</name>
</gene>
<name>A0A7I7YQC9_9MYCO</name>
<dbReference type="SUPFAM" id="SSF51735">
    <property type="entry name" value="NAD(P)-binding Rossmann-fold domains"/>
    <property type="match status" value="1"/>
</dbReference>
<accession>A0A7I7YQC9</accession>
<dbReference type="EMBL" id="AP022614">
    <property type="protein sequence ID" value="BBZ43372.1"/>
    <property type="molecule type" value="Genomic_DNA"/>
</dbReference>
<keyword evidence="2" id="KW-1185">Reference proteome</keyword>
<dbReference type="AlphaFoldDB" id="A0A7I7YQC9"/>
<dbReference type="Gene3D" id="3.40.50.720">
    <property type="entry name" value="NAD(P)-binding Rossmann-like Domain"/>
    <property type="match status" value="1"/>
</dbReference>
<organism evidence="1 2">
    <name type="scientific">Mycobacterium parmense</name>
    <dbReference type="NCBI Taxonomy" id="185642"/>
    <lineage>
        <taxon>Bacteria</taxon>
        <taxon>Bacillati</taxon>
        <taxon>Actinomycetota</taxon>
        <taxon>Actinomycetes</taxon>
        <taxon>Mycobacteriales</taxon>
        <taxon>Mycobacteriaceae</taxon>
        <taxon>Mycobacterium</taxon>
        <taxon>Mycobacterium simiae complex</taxon>
    </lineage>
</organism>